<dbReference type="RefSeq" id="WP_093615958.1">
    <property type="nucleotide sequence ID" value="NZ_BOMT01000041.1"/>
</dbReference>
<dbReference type="PANTHER" id="PTHR30055">
    <property type="entry name" value="HTH-TYPE TRANSCRIPTIONAL REGULATOR RUTR"/>
    <property type="match status" value="1"/>
</dbReference>
<accession>A0A1I2GSS6</accession>
<proteinExistence type="predicted"/>
<dbReference type="OrthoDB" id="4427109at2"/>
<dbReference type="Gene3D" id="1.10.357.10">
    <property type="entry name" value="Tetracycline Repressor, domain 2"/>
    <property type="match status" value="1"/>
</dbReference>
<evidence type="ECO:0000256" key="3">
    <source>
        <dbReference type="ARBA" id="ARBA00023163"/>
    </source>
</evidence>
<dbReference type="InterPro" id="IPR036271">
    <property type="entry name" value="Tet_transcr_reg_TetR-rel_C_sf"/>
</dbReference>
<reference evidence="6 7" key="1">
    <citation type="submission" date="2016-10" db="EMBL/GenBank/DDBJ databases">
        <authorList>
            <person name="de Groot N.N."/>
        </authorList>
    </citation>
    <scope>NUCLEOTIDE SEQUENCE [LARGE SCALE GENOMIC DNA]</scope>
    <source>
        <strain evidence="6 7">DSM 43019</strain>
    </source>
</reference>
<name>A0A1I2GSS6_9ACTN</name>
<dbReference type="Gene3D" id="1.10.10.60">
    <property type="entry name" value="Homeodomain-like"/>
    <property type="match status" value="1"/>
</dbReference>
<dbReference type="EMBL" id="FONV01000007">
    <property type="protein sequence ID" value="SFF19887.1"/>
    <property type="molecule type" value="Genomic_DNA"/>
</dbReference>
<dbReference type="Pfam" id="PF02909">
    <property type="entry name" value="TetR_C_1"/>
    <property type="match status" value="1"/>
</dbReference>
<protein>
    <submittedName>
        <fullName evidence="6">Tetracyclin repressor, C-terminal all-alpha domain</fullName>
    </submittedName>
</protein>
<sequence length="241" mass="25705">MTKTVRRSEQGKGARTRERIIDAAVLLLDADGEAGLTFRTLAMRLETGHGAIQWHFSTKGDLIAAAADVVVGRALTGAAPGAGAGAREAIRAVALAVYDVIGAHPWVGDQLARPPWAGAMLKIFERLGRQVVALGVPAEARFTATSALLIHIVGAGRQEAINSHSLQARTDRQDFLDDLAAHWGQLDAGEYAFTRTMADQLRGHDDRAEFLAGVDLVLAGIEHLEHAAAGHVPRPSTHARR</sequence>
<feature type="domain" description="HTH tetR-type" evidence="5">
    <location>
        <begin position="14"/>
        <end position="74"/>
    </location>
</feature>
<organism evidence="6 7">
    <name type="scientific">Actinoplanes philippinensis</name>
    <dbReference type="NCBI Taxonomy" id="35752"/>
    <lineage>
        <taxon>Bacteria</taxon>
        <taxon>Bacillati</taxon>
        <taxon>Actinomycetota</taxon>
        <taxon>Actinomycetes</taxon>
        <taxon>Micromonosporales</taxon>
        <taxon>Micromonosporaceae</taxon>
        <taxon>Actinoplanes</taxon>
    </lineage>
</organism>
<evidence type="ECO:0000259" key="5">
    <source>
        <dbReference type="PROSITE" id="PS50977"/>
    </source>
</evidence>
<feature type="DNA-binding region" description="H-T-H motif" evidence="4">
    <location>
        <begin position="37"/>
        <end position="56"/>
    </location>
</feature>
<keyword evidence="1" id="KW-0805">Transcription regulation</keyword>
<dbReference type="GO" id="GO:0003700">
    <property type="term" value="F:DNA-binding transcription factor activity"/>
    <property type="evidence" value="ECO:0007669"/>
    <property type="project" value="TreeGrafter"/>
</dbReference>
<dbReference type="PROSITE" id="PS50977">
    <property type="entry name" value="HTH_TETR_2"/>
    <property type="match status" value="1"/>
</dbReference>
<dbReference type="PANTHER" id="PTHR30055:SF151">
    <property type="entry name" value="TRANSCRIPTIONAL REGULATORY PROTEIN"/>
    <property type="match status" value="1"/>
</dbReference>
<dbReference type="GO" id="GO:0045892">
    <property type="term" value="P:negative regulation of DNA-templated transcription"/>
    <property type="evidence" value="ECO:0007669"/>
    <property type="project" value="InterPro"/>
</dbReference>
<dbReference type="InterPro" id="IPR009057">
    <property type="entry name" value="Homeodomain-like_sf"/>
</dbReference>
<dbReference type="SUPFAM" id="SSF48498">
    <property type="entry name" value="Tetracyclin repressor-like, C-terminal domain"/>
    <property type="match status" value="1"/>
</dbReference>
<dbReference type="Proteomes" id="UP000199645">
    <property type="component" value="Unassembled WGS sequence"/>
</dbReference>
<keyword evidence="3" id="KW-0804">Transcription</keyword>
<evidence type="ECO:0000256" key="4">
    <source>
        <dbReference type="PROSITE-ProRule" id="PRU00335"/>
    </source>
</evidence>
<dbReference type="STRING" id="35752.SAMN05421541_10793"/>
<evidence type="ECO:0000256" key="1">
    <source>
        <dbReference type="ARBA" id="ARBA00023015"/>
    </source>
</evidence>
<dbReference type="InterPro" id="IPR001647">
    <property type="entry name" value="HTH_TetR"/>
</dbReference>
<evidence type="ECO:0000313" key="6">
    <source>
        <dbReference type="EMBL" id="SFF19887.1"/>
    </source>
</evidence>
<dbReference type="Pfam" id="PF00440">
    <property type="entry name" value="TetR_N"/>
    <property type="match status" value="1"/>
</dbReference>
<dbReference type="AlphaFoldDB" id="A0A1I2GSS6"/>
<evidence type="ECO:0000313" key="7">
    <source>
        <dbReference type="Proteomes" id="UP000199645"/>
    </source>
</evidence>
<dbReference type="SUPFAM" id="SSF46689">
    <property type="entry name" value="Homeodomain-like"/>
    <property type="match status" value="1"/>
</dbReference>
<keyword evidence="2 4" id="KW-0238">DNA-binding</keyword>
<dbReference type="InterPro" id="IPR004111">
    <property type="entry name" value="Repressor_TetR_C"/>
</dbReference>
<dbReference type="GO" id="GO:0000976">
    <property type="term" value="F:transcription cis-regulatory region binding"/>
    <property type="evidence" value="ECO:0007669"/>
    <property type="project" value="TreeGrafter"/>
</dbReference>
<evidence type="ECO:0000256" key="2">
    <source>
        <dbReference type="ARBA" id="ARBA00023125"/>
    </source>
</evidence>
<dbReference type="InterPro" id="IPR050109">
    <property type="entry name" value="HTH-type_TetR-like_transc_reg"/>
</dbReference>
<gene>
    <name evidence="6" type="ORF">SAMN05421541_10793</name>
</gene>
<keyword evidence="7" id="KW-1185">Reference proteome</keyword>